<accession>A0ABV7WRT8</accession>
<name>A0ABV7WRT8_9GAMM</name>
<dbReference type="PANTHER" id="PTHR20935:SF0">
    <property type="entry name" value="SERINE_THREONINE-PROTEIN PHOSPHATASE PGAM5, MITOCHONDRIAL"/>
    <property type="match status" value="1"/>
</dbReference>
<dbReference type="SUPFAM" id="SSF53254">
    <property type="entry name" value="Phosphoglycerate mutase-like"/>
    <property type="match status" value="1"/>
</dbReference>
<dbReference type="InterPro" id="IPR029033">
    <property type="entry name" value="His_PPase_superfam"/>
</dbReference>
<dbReference type="InterPro" id="IPR013078">
    <property type="entry name" value="His_Pase_superF_clade-1"/>
</dbReference>
<proteinExistence type="predicted"/>
<keyword evidence="1" id="KW-0378">Hydrolase</keyword>
<reference evidence="3" key="1">
    <citation type="journal article" date="2019" name="Int. J. Syst. Evol. Microbiol.">
        <title>The Global Catalogue of Microorganisms (GCM) 10K type strain sequencing project: providing services to taxonomists for standard genome sequencing and annotation.</title>
        <authorList>
            <consortium name="The Broad Institute Genomics Platform"/>
            <consortium name="The Broad Institute Genome Sequencing Center for Infectious Disease"/>
            <person name="Wu L."/>
            <person name="Ma J."/>
        </authorList>
    </citation>
    <scope>NUCLEOTIDE SEQUENCE [LARGE SCALE GENOMIC DNA]</scope>
    <source>
        <strain evidence="3">CECT 8288</strain>
    </source>
</reference>
<sequence length="222" mass="25604">MKIVYLVRHGQASFGEKDYDQLSPTGCEQSQLVGQALRAKNVNVDRLELGSLQRHKQTCEHAYENKRPTHENQQWNEFDHKDITAQYLKTHQLHRDEFLDLSDIDKMAMFSKAMVQWVEADANGTNYRETWPQFKSRANHALQQLIQQTQQAAIVFTSGGVISNIVAHIMQLSSLQALMLNRQLVNTGITKLLITRNGLQVSTLNEYVHIEQQNNKKLITYR</sequence>
<dbReference type="Gene3D" id="3.40.50.1240">
    <property type="entry name" value="Phosphoglycerate mutase-like"/>
    <property type="match status" value="1"/>
</dbReference>
<evidence type="ECO:0000313" key="3">
    <source>
        <dbReference type="Proteomes" id="UP001595710"/>
    </source>
</evidence>
<dbReference type="EMBL" id="JBHRYN010000011">
    <property type="protein sequence ID" value="MFC3701907.1"/>
    <property type="molecule type" value="Genomic_DNA"/>
</dbReference>
<organism evidence="2 3">
    <name type="scientific">Reinekea marina</name>
    <dbReference type="NCBI Taxonomy" id="1310421"/>
    <lineage>
        <taxon>Bacteria</taxon>
        <taxon>Pseudomonadati</taxon>
        <taxon>Pseudomonadota</taxon>
        <taxon>Gammaproteobacteria</taxon>
        <taxon>Oceanospirillales</taxon>
        <taxon>Saccharospirillaceae</taxon>
        <taxon>Reinekea</taxon>
    </lineage>
</organism>
<dbReference type="Proteomes" id="UP001595710">
    <property type="component" value="Unassembled WGS sequence"/>
</dbReference>
<protein>
    <submittedName>
        <fullName evidence="2">Histidine phosphatase family protein</fullName>
    </submittedName>
</protein>
<dbReference type="Pfam" id="PF00300">
    <property type="entry name" value="His_Phos_1"/>
    <property type="match status" value="1"/>
</dbReference>
<dbReference type="RefSeq" id="WP_290283108.1">
    <property type="nucleotide sequence ID" value="NZ_JAUFQI010000001.1"/>
</dbReference>
<gene>
    <name evidence="2" type="ORF">ACFOND_09675</name>
</gene>
<evidence type="ECO:0000313" key="2">
    <source>
        <dbReference type="EMBL" id="MFC3701907.1"/>
    </source>
</evidence>
<evidence type="ECO:0000256" key="1">
    <source>
        <dbReference type="ARBA" id="ARBA00022801"/>
    </source>
</evidence>
<keyword evidence="3" id="KW-1185">Reference proteome</keyword>
<comment type="caution">
    <text evidence="2">The sequence shown here is derived from an EMBL/GenBank/DDBJ whole genome shotgun (WGS) entry which is preliminary data.</text>
</comment>
<dbReference type="SMART" id="SM00855">
    <property type="entry name" value="PGAM"/>
    <property type="match status" value="1"/>
</dbReference>
<dbReference type="InterPro" id="IPR051021">
    <property type="entry name" value="Mito_Ser/Thr_phosphatase"/>
</dbReference>
<dbReference type="PANTHER" id="PTHR20935">
    <property type="entry name" value="PHOSPHOGLYCERATE MUTASE-RELATED"/>
    <property type="match status" value="1"/>
</dbReference>